<organism evidence="3">
    <name type="scientific">Palpitomonas bilix</name>
    <dbReference type="NCBI Taxonomy" id="652834"/>
    <lineage>
        <taxon>Eukaryota</taxon>
        <taxon>Eukaryota incertae sedis</taxon>
    </lineage>
</organism>
<dbReference type="InterPro" id="IPR053931">
    <property type="entry name" value="RapZ_C"/>
</dbReference>
<dbReference type="InterPro" id="IPR005337">
    <property type="entry name" value="RapZ-like"/>
</dbReference>
<accession>A0A7S3D6M4</accession>
<dbReference type="Pfam" id="PF22740">
    <property type="entry name" value="PapZ_C"/>
    <property type="match status" value="1"/>
</dbReference>
<dbReference type="PANTHER" id="PTHR30448:SF0">
    <property type="entry name" value="RNASE ADAPTER PROTEIN RAPZ"/>
    <property type="match status" value="1"/>
</dbReference>
<feature type="region of interest" description="Disordered" evidence="1">
    <location>
        <begin position="125"/>
        <end position="144"/>
    </location>
</feature>
<evidence type="ECO:0000256" key="1">
    <source>
        <dbReference type="SAM" id="MobiDB-lite"/>
    </source>
</evidence>
<dbReference type="GO" id="GO:0005524">
    <property type="term" value="F:ATP binding"/>
    <property type="evidence" value="ECO:0007669"/>
    <property type="project" value="InterPro"/>
</dbReference>
<proteinExistence type="predicted"/>
<evidence type="ECO:0000259" key="2">
    <source>
        <dbReference type="Pfam" id="PF22740"/>
    </source>
</evidence>
<sequence length="241" mass="26424">MASKKPLVRLISFAFKHGIPAKTDLVFDVRSLRNPSTVPNYMLLSGLDQEIREFILEDPNFKTMCAAFRAAVEKLLGEKQGCEAPLHICFGCVGGRHRSVFVASHFSELLHENCEIEVIHRDLSGSSSQKSPHEPMSAKMPSSFSPWDAPASFAPLASARGPVPPDSIFSEHGRSTNPRADVSFFDTNSGLMQTLSRKDDEDQASKILGNVGSLMKRRQKKQRGQPLSLSVSNAEPCAVKA</sequence>
<feature type="domain" description="RapZ C-terminal" evidence="2">
    <location>
        <begin position="8"/>
        <end position="123"/>
    </location>
</feature>
<dbReference type="AlphaFoldDB" id="A0A7S3D6M4"/>
<name>A0A7S3D6M4_9EUKA</name>
<gene>
    <name evidence="3" type="ORF">PBIL07802_LOCUS10532</name>
</gene>
<dbReference type="PANTHER" id="PTHR30448">
    <property type="entry name" value="RNASE ADAPTER PROTEIN RAPZ"/>
    <property type="match status" value="1"/>
</dbReference>
<dbReference type="EMBL" id="HBIB01016208">
    <property type="protein sequence ID" value="CAE0248336.1"/>
    <property type="molecule type" value="Transcribed_RNA"/>
</dbReference>
<reference evidence="3" key="1">
    <citation type="submission" date="2021-01" db="EMBL/GenBank/DDBJ databases">
        <authorList>
            <person name="Corre E."/>
            <person name="Pelletier E."/>
            <person name="Niang G."/>
            <person name="Scheremetjew M."/>
            <person name="Finn R."/>
            <person name="Kale V."/>
            <person name="Holt S."/>
            <person name="Cochrane G."/>
            <person name="Meng A."/>
            <person name="Brown T."/>
            <person name="Cohen L."/>
        </authorList>
    </citation>
    <scope>NUCLEOTIDE SEQUENCE</scope>
    <source>
        <strain evidence="3">NIES-2562</strain>
    </source>
</reference>
<feature type="region of interest" description="Disordered" evidence="1">
    <location>
        <begin position="210"/>
        <end position="241"/>
    </location>
</feature>
<protein>
    <recommendedName>
        <fullName evidence="2">RapZ C-terminal domain-containing protein</fullName>
    </recommendedName>
</protein>
<evidence type="ECO:0000313" key="3">
    <source>
        <dbReference type="EMBL" id="CAE0248336.1"/>
    </source>
</evidence>